<dbReference type="EMBL" id="CP121689">
    <property type="protein sequence ID" value="WZL75205.1"/>
    <property type="molecule type" value="Genomic_DNA"/>
</dbReference>
<comment type="subunit">
    <text evidence="3">Homotetramer.</text>
</comment>
<comment type="function">
    <text evidence="3">Catalyzes the NADPH-dependent reduction of beta-ketoacyl-ACP substrates to beta-hydroxyacyl-ACP products, the first reductive step in the elongation cycle of fatty acid biosynthesis.</text>
</comment>
<dbReference type="InterPro" id="IPR011284">
    <property type="entry name" value="3oxo_ACP_reduc"/>
</dbReference>
<dbReference type="PANTHER" id="PTHR42879">
    <property type="entry name" value="3-OXOACYL-(ACYL-CARRIER-PROTEIN) REDUCTASE"/>
    <property type="match status" value="1"/>
</dbReference>
<proteinExistence type="inferred from homology"/>
<keyword evidence="2 3" id="KW-0560">Oxidoreductase</keyword>
<feature type="domain" description="Ketoreductase" evidence="4">
    <location>
        <begin position="7"/>
        <end position="187"/>
    </location>
</feature>
<sequence>MSAFENQVAIITGGRRGIGKAIALKLGKGGARIAFNDVGQPEEITETVEEFRSAGIEARGYLVDVTNRDAVQKMIEDIISFWGRIDILVNNAGITRDGLFLRMKDEDWQKVIDVCLQGTYNFTKEVLKYMVKQKYGRIINISSVVGVMGNAGQTNYSTAKAAILGFTKSLAREVAARGITVNAVAPGFIDTDMTRRLPEEVKKLWIDQIPMRRGGYPEDVAEAVAFLASKASGYITGQTIHVNGGMLML</sequence>
<dbReference type="InterPro" id="IPR057326">
    <property type="entry name" value="KR_dom"/>
</dbReference>
<accession>A0ABZ2YBY4</accession>
<dbReference type="InterPro" id="IPR050259">
    <property type="entry name" value="SDR"/>
</dbReference>
<comment type="pathway">
    <text evidence="3">Lipid metabolism; fatty acid biosynthesis.</text>
</comment>
<dbReference type="GO" id="GO:0004316">
    <property type="term" value="F:3-oxoacyl-[acyl-carrier-protein] reductase (NADPH) activity"/>
    <property type="evidence" value="ECO:0007669"/>
    <property type="project" value="UniProtKB-EC"/>
</dbReference>
<dbReference type="SUPFAM" id="SSF51735">
    <property type="entry name" value="NAD(P)-binding Rossmann-fold domains"/>
    <property type="match status" value="1"/>
</dbReference>
<dbReference type="InterPro" id="IPR020904">
    <property type="entry name" value="Sc_DH/Rdtase_CS"/>
</dbReference>
<evidence type="ECO:0000256" key="1">
    <source>
        <dbReference type="ARBA" id="ARBA00006484"/>
    </source>
</evidence>
<dbReference type="PANTHER" id="PTHR42879:SF2">
    <property type="entry name" value="3-OXOACYL-[ACYL-CARRIER-PROTEIN] REDUCTASE FABG"/>
    <property type="match status" value="1"/>
</dbReference>
<keyword evidence="3" id="KW-0275">Fatty acid biosynthesis</keyword>
<dbReference type="CDD" id="cd05333">
    <property type="entry name" value="BKR_SDR_c"/>
    <property type="match status" value="1"/>
</dbReference>
<dbReference type="NCBIfam" id="NF005559">
    <property type="entry name" value="PRK07231.1"/>
    <property type="match status" value="1"/>
</dbReference>
<dbReference type="NCBIfam" id="NF004197">
    <property type="entry name" value="PRK05653.1-1"/>
    <property type="match status" value="1"/>
</dbReference>
<dbReference type="SMART" id="SM00822">
    <property type="entry name" value="PKS_KR"/>
    <property type="match status" value="1"/>
</dbReference>
<dbReference type="PRINTS" id="PR00080">
    <property type="entry name" value="SDRFAMILY"/>
</dbReference>
<evidence type="ECO:0000313" key="5">
    <source>
        <dbReference type="EMBL" id="WZL75205.1"/>
    </source>
</evidence>
<protein>
    <recommendedName>
        <fullName evidence="3">3-oxoacyl-[acyl-carrier-protein] reductase</fullName>
        <ecNumber evidence="3">1.1.1.100</ecNumber>
    </recommendedName>
</protein>
<keyword evidence="3" id="KW-0521">NADP</keyword>
<dbReference type="Proteomes" id="UP001461341">
    <property type="component" value="Chromosome"/>
</dbReference>
<evidence type="ECO:0000313" key="6">
    <source>
        <dbReference type="Proteomes" id="UP001461341"/>
    </source>
</evidence>
<dbReference type="PROSITE" id="PS00061">
    <property type="entry name" value="ADH_SHORT"/>
    <property type="match status" value="1"/>
</dbReference>
<gene>
    <name evidence="5" type="primary">fabG</name>
    <name evidence="5" type="ORF">QBE54_06260</name>
</gene>
<keyword evidence="6" id="KW-1185">Reference proteome</keyword>
<dbReference type="NCBIfam" id="TIGR01830">
    <property type="entry name" value="3oxo_ACP_reduc"/>
    <property type="match status" value="1"/>
</dbReference>
<evidence type="ECO:0000259" key="4">
    <source>
        <dbReference type="SMART" id="SM00822"/>
    </source>
</evidence>
<name>A0ABZ2YBY4_9BACT</name>
<evidence type="ECO:0000256" key="2">
    <source>
        <dbReference type="ARBA" id="ARBA00023002"/>
    </source>
</evidence>
<keyword evidence="3" id="KW-0444">Lipid biosynthesis</keyword>
<keyword evidence="3" id="KW-0443">Lipid metabolism</keyword>
<dbReference type="InterPro" id="IPR002347">
    <property type="entry name" value="SDR_fam"/>
</dbReference>
<comment type="catalytic activity">
    <reaction evidence="3">
        <text>a (3R)-hydroxyacyl-[ACP] + NADP(+) = a 3-oxoacyl-[ACP] + NADPH + H(+)</text>
        <dbReference type="Rhea" id="RHEA:17397"/>
        <dbReference type="Rhea" id="RHEA-COMP:9916"/>
        <dbReference type="Rhea" id="RHEA-COMP:9945"/>
        <dbReference type="ChEBI" id="CHEBI:15378"/>
        <dbReference type="ChEBI" id="CHEBI:57783"/>
        <dbReference type="ChEBI" id="CHEBI:58349"/>
        <dbReference type="ChEBI" id="CHEBI:78776"/>
        <dbReference type="ChEBI" id="CHEBI:78827"/>
        <dbReference type="EC" id="1.1.1.100"/>
    </reaction>
</comment>
<dbReference type="NCBIfam" id="NF009466">
    <property type="entry name" value="PRK12826.1-2"/>
    <property type="match status" value="1"/>
</dbReference>
<dbReference type="PRINTS" id="PR00081">
    <property type="entry name" value="GDHRDH"/>
</dbReference>
<dbReference type="EC" id="1.1.1.100" evidence="3"/>
<dbReference type="NCBIfam" id="NF009464">
    <property type="entry name" value="PRK12824.1"/>
    <property type="match status" value="1"/>
</dbReference>
<dbReference type="Gene3D" id="3.40.50.720">
    <property type="entry name" value="NAD(P)-binding Rossmann-like Domain"/>
    <property type="match status" value="1"/>
</dbReference>
<dbReference type="InterPro" id="IPR036291">
    <property type="entry name" value="NAD(P)-bd_dom_sf"/>
</dbReference>
<comment type="similarity">
    <text evidence="1 3">Belongs to the short-chain dehydrogenases/reductases (SDR) family.</text>
</comment>
<keyword evidence="3" id="KW-0276">Fatty acid metabolism</keyword>
<evidence type="ECO:0000256" key="3">
    <source>
        <dbReference type="RuleBase" id="RU366074"/>
    </source>
</evidence>
<dbReference type="Pfam" id="PF13561">
    <property type="entry name" value="adh_short_C2"/>
    <property type="match status" value="1"/>
</dbReference>
<dbReference type="RefSeq" id="WP_369017351.1">
    <property type="nucleotide sequence ID" value="NZ_CP121689.1"/>
</dbReference>
<organism evidence="5 6">
    <name type="scientific">Thermatribacter velox</name>
    <dbReference type="NCBI Taxonomy" id="3039681"/>
    <lineage>
        <taxon>Bacteria</taxon>
        <taxon>Pseudomonadati</taxon>
        <taxon>Atribacterota</taxon>
        <taxon>Atribacteria</taxon>
        <taxon>Atribacterales</taxon>
        <taxon>Thermatribacteraceae</taxon>
        <taxon>Thermatribacter</taxon>
    </lineage>
</organism>
<reference evidence="5 6" key="1">
    <citation type="submission" date="2023-03" db="EMBL/GenBank/DDBJ databases">
        <title>Novel Species.</title>
        <authorList>
            <person name="Ma S."/>
        </authorList>
    </citation>
    <scope>NUCLEOTIDE SEQUENCE [LARGE SCALE GENOMIC DNA]</scope>
    <source>
        <strain evidence="5 6">B11</strain>
    </source>
</reference>